<name>A0A2V4UT45_9GAMM</name>
<reference evidence="14 15" key="1">
    <citation type="submission" date="2018-06" db="EMBL/GenBank/DDBJ databases">
        <title>Genomic Encyclopedia of Type Strains, Phase III (KMG-III): the genomes of soil and plant-associated and newly described type strains.</title>
        <authorList>
            <person name="Whitman W."/>
        </authorList>
    </citation>
    <scope>NUCLEOTIDE SEQUENCE [LARGE SCALE GENOMIC DNA]</scope>
    <source>
        <strain evidence="14 15">CECT 5889</strain>
    </source>
</reference>
<dbReference type="Gene3D" id="3.30.565.10">
    <property type="entry name" value="Histidine kinase-like ATPase, C-terminal domain"/>
    <property type="match status" value="1"/>
</dbReference>
<dbReference type="Gene3D" id="1.10.287.130">
    <property type="match status" value="1"/>
</dbReference>
<feature type="transmembrane region" description="Helical" evidence="11">
    <location>
        <begin position="191"/>
        <end position="214"/>
    </location>
</feature>
<dbReference type="InterPro" id="IPR036890">
    <property type="entry name" value="HATPase_C_sf"/>
</dbReference>
<keyword evidence="6 11" id="KW-0812">Transmembrane</keyword>
<dbReference type="PANTHER" id="PTHR45436:SF15">
    <property type="entry name" value="SENSOR HISTIDINE KINASE CUSS"/>
    <property type="match status" value="1"/>
</dbReference>
<keyword evidence="5" id="KW-0808">Transferase</keyword>
<dbReference type="Proteomes" id="UP000247746">
    <property type="component" value="Unassembled WGS sequence"/>
</dbReference>
<feature type="transmembrane region" description="Helical" evidence="11">
    <location>
        <begin position="21"/>
        <end position="44"/>
    </location>
</feature>
<dbReference type="SMART" id="SM00387">
    <property type="entry name" value="HATPase_c"/>
    <property type="match status" value="1"/>
</dbReference>
<evidence type="ECO:0000313" key="15">
    <source>
        <dbReference type="Proteomes" id="UP000247746"/>
    </source>
</evidence>
<gene>
    <name evidence="14" type="ORF">DFP82_1127</name>
</gene>
<dbReference type="SUPFAM" id="SSF55874">
    <property type="entry name" value="ATPase domain of HSP90 chaperone/DNA topoisomerase II/histidine kinase"/>
    <property type="match status" value="1"/>
</dbReference>
<dbReference type="InterPro" id="IPR005467">
    <property type="entry name" value="His_kinase_dom"/>
</dbReference>
<accession>A0A2V4UT45</accession>
<keyword evidence="8 11" id="KW-1133">Transmembrane helix</keyword>
<protein>
    <recommendedName>
        <fullName evidence="3">histidine kinase</fullName>
        <ecNumber evidence="3">2.7.13.3</ecNumber>
    </recommendedName>
</protein>
<evidence type="ECO:0000259" key="13">
    <source>
        <dbReference type="PROSITE" id="PS50885"/>
    </source>
</evidence>
<dbReference type="InterPro" id="IPR003661">
    <property type="entry name" value="HisK_dim/P_dom"/>
</dbReference>
<dbReference type="Pfam" id="PF00512">
    <property type="entry name" value="HisKA"/>
    <property type="match status" value="1"/>
</dbReference>
<dbReference type="SUPFAM" id="SSF47384">
    <property type="entry name" value="Homodimeric domain of signal transducing histidine kinase"/>
    <property type="match status" value="1"/>
</dbReference>
<evidence type="ECO:0000256" key="4">
    <source>
        <dbReference type="ARBA" id="ARBA00022553"/>
    </source>
</evidence>
<feature type="domain" description="HAMP" evidence="13">
    <location>
        <begin position="211"/>
        <end position="264"/>
    </location>
</feature>
<evidence type="ECO:0000313" key="14">
    <source>
        <dbReference type="EMBL" id="PYE36561.1"/>
    </source>
</evidence>
<evidence type="ECO:0000256" key="5">
    <source>
        <dbReference type="ARBA" id="ARBA00022679"/>
    </source>
</evidence>
<dbReference type="InterPro" id="IPR004358">
    <property type="entry name" value="Sig_transdc_His_kin-like_C"/>
</dbReference>
<evidence type="ECO:0000256" key="6">
    <source>
        <dbReference type="ARBA" id="ARBA00022692"/>
    </source>
</evidence>
<dbReference type="InterPro" id="IPR003660">
    <property type="entry name" value="HAMP_dom"/>
</dbReference>
<dbReference type="PROSITE" id="PS50109">
    <property type="entry name" value="HIS_KIN"/>
    <property type="match status" value="1"/>
</dbReference>
<keyword evidence="15" id="KW-1185">Reference proteome</keyword>
<dbReference type="EMBL" id="QJSU01000012">
    <property type="protein sequence ID" value="PYE36561.1"/>
    <property type="molecule type" value="Genomic_DNA"/>
</dbReference>
<evidence type="ECO:0000256" key="8">
    <source>
        <dbReference type="ARBA" id="ARBA00022989"/>
    </source>
</evidence>
<evidence type="ECO:0000256" key="10">
    <source>
        <dbReference type="ARBA" id="ARBA00023136"/>
    </source>
</evidence>
<sequence>MRTETILNSMNHTLRNRRWSLLWRTISLLTVFVIISQVIIYAWVQRSVSGHFEQMDSEIITHAAFNLRKRMVSVNEPIEPFTVSKSTVSKSQSLIDDNHLHSSWLDYDLKTLVADKKGKLLSSDPSNFIHNLPADFSLLSLWQEHHDQQFMIKINNRHYRAIIIPNQEILAFIALPTDVHHQYLLQFNRQLSLILTAITLLLVSVAALSVYWGFAPLATIVQKMKGINLQRLDERVSVGDMPLELRPLAESYNSMMVKLESNFESLSRFSDNIAHELRTPIATLSTQTQVMLTKPREGDEYIEQLHHQHDTLEQLSAMINNMLLLAKTQKGLSHSQISHVDTDGLITKLVDYYEMIAEDRGITFEKSGDFEMVLGDEGLLQRLFANLISNAIYYAASDSTIMISATALTSTTSLNVTKDEVRPSKQQWLRITMTNRLDKPLDQREADKLFERFYRHDKTSHKYAGTGLGLSIVQAIANAHKGKVSITIKDKYYFEVKVALLMARY</sequence>
<comment type="caution">
    <text evidence="14">The sequence shown here is derived from an EMBL/GenBank/DDBJ whole genome shotgun (WGS) entry which is preliminary data.</text>
</comment>
<dbReference type="SMART" id="SM00388">
    <property type="entry name" value="HisKA"/>
    <property type="match status" value="1"/>
</dbReference>
<dbReference type="Pfam" id="PF02518">
    <property type="entry name" value="HATPase_c"/>
    <property type="match status" value="1"/>
</dbReference>
<evidence type="ECO:0000256" key="7">
    <source>
        <dbReference type="ARBA" id="ARBA00022777"/>
    </source>
</evidence>
<comment type="subcellular location">
    <subcellularLocation>
        <location evidence="2">Membrane</location>
        <topology evidence="2">Multi-pass membrane protein</topology>
    </subcellularLocation>
</comment>
<evidence type="ECO:0000259" key="12">
    <source>
        <dbReference type="PROSITE" id="PS50109"/>
    </source>
</evidence>
<dbReference type="InterPro" id="IPR003594">
    <property type="entry name" value="HATPase_dom"/>
</dbReference>
<keyword evidence="10 11" id="KW-0472">Membrane</keyword>
<keyword evidence="9" id="KW-0902">Two-component regulatory system</keyword>
<proteinExistence type="predicted"/>
<dbReference type="PRINTS" id="PR00344">
    <property type="entry name" value="BCTRLSENSOR"/>
</dbReference>
<dbReference type="InterPro" id="IPR050428">
    <property type="entry name" value="TCS_sensor_his_kinase"/>
</dbReference>
<dbReference type="EC" id="2.7.13.3" evidence="3"/>
<evidence type="ECO:0000256" key="3">
    <source>
        <dbReference type="ARBA" id="ARBA00012438"/>
    </source>
</evidence>
<evidence type="ECO:0000256" key="9">
    <source>
        <dbReference type="ARBA" id="ARBA00023012"/>
    </source>
</evidence>
<dbReference type="PANTHER" id="PTHR45436">
    <property type="entry name" value="SENSOR HISTIDINE KINASE YKOH"/>
    <property type="match status" value="1"/>
</dbReference>
<keyword evidence="7 14" id="KW-0418">Kinase</keyword>
<keyword evidence="4" id="KW-0597">Phosphoprotein</keyword>
<feature type="domain" description="Histidine kinase" evidence="12">
    <location>
        <begin position="272"/>
        <end position="504"/>
    </location>
</feature>
<evidence type="ECO:0000256" key="1">
    <source>
        <dbReference type="ARBA" id="ARBA00000085"/>
    </source>
</evidence>
<dbReference type="GO" id="GO:0005886">
    <property type="term" value="C:plasma membrane"/>
    <property type="evidence" value="ECO:0007669"/>
    <property type="project" value="TreeGrafter"/>
</dbReference>
<dbReference type="GO" id="GO:0000155">
    <property type="term" value="F:phosphorelay sensor kinase activity"/>
    <property type="evidence" value="ECO:0007669"/>
    <property type="project" value="InterPro"/>
</dbReference>
<dbReference type="PROSITE" id="PS50885">
    <property type="entry name" value="HAMP"/>
    <property type="match status" value="1"/>
</dbReference>
<evidence type="ECO:0000256" key="2">
    <source>
        <dbReference type="ARBA" id="ARBA00004141"/>
    </source>
</evidence>
<dbReference type="AlphaFoldDB" id="A0A2V4UT45"/>
<dbReference type="InterPro" id="IPR036097">
    <property type="entry name" value="HisK_dim/P_sf"/>
</dbReference>
<evidence type="ECO:0000256" key="11">
    <source>
        <dbReference type="SAM" id="Phobius"/>
    </source>
</evidence>
<comment type="catalytic activity">
    <reaction evidence="1">
        <text>ATP + protein L-histidine = ADP + protein N-phospho-L-histidine.</text>
        <dbReference type="EC" id="2.7.13.3"/>
    </reaction>
</comment>
<dbReference type="CDD" id="cd00082">
    <property type="entry name" value="HisKA"/>
    <property type="match status" value="1"/>
</dbReference>
<organism evidence="14 15">
    <name type="scientific">Psychrobacter fozii</name>
    <dbReference type="NCBI Taxonomy" id="198480"/>
    <lineage>
        <taxon>Bacteria</taxon>
        <taxon>Pseudomonadati</taxon>
        <taxon>Pseudomonadota</taxon>
        <taxon>Gammaproteobacteria</taxon>
        <taxon>Moraxellales</taxon>
        <taxon>Moraxellaceae</taxon>
        <taxon>Psychrobacter</taxon>
    </lineage>
</organism>